<name>A0A7X3MH23_9FIRM</name>
<proteinExistence type="predicted"/>
<dbReference type="EMBL" id="WUQX01000001">
    <property type="protein sequence ID" value="MXP76278.1"/>
    <property type="molecule type" value="Genomic_DNA"/>
</dbReference>
<keyword evidence="4" id="KW-1185">Reference proteome</keyword>
<keyword evidence="1" id="KW-0235">DNA replication</keyword>
<dbReference type="InterPro" id="IPR036869">
    <property type="entry name" value="J_dom_sf"/>
</dbReference>
<gene>
    <name evidence="3" type="ORF">GN277_12990</name>
</gene>
<dbReference type="Proteomes" id="UP000460412">
    <property type="component" value="Unassembled WGS sequence"/>
</dbReference>
<accession>A0A7X3MH23</accession>
<dbReference type="InterPro" id="IPR001623">
    <property type="entry name" value="DnaJ_domain"/>
</dbReference>
<comment type="caution">
    <text evidence="3">The sequence shown here is derived from an EMBL/GenBank/DDBJ whole genome shotgun (WGS) entry which is preliminary data.</text>
</comment>
<dbReference type="AlphaFoldDB" id="A0A7X3MH23"/>
<dbReference type="GO" id="GO:0006260">
    <property type="term" value="P:DNA replication"/>
    <property type="evidence" value="ECO:0007669"/>
    <property type="project" value="UniProtKB-KW"/>
</dbReference>
<sequence length="176" mass="21034">MNTYFKNVQTLDELRKQYKDLLKKYHPDNGGSEETTKAINVEYEKLFKILKNNHSRQDTTEGNAGSNHSSYNNSYDDMKYDFTEDELLREMLQKVIYLSDITIEIIGAWLWISGNTYHHRKELKELGFKFASQKKCWYWHSESFRKKSHRHLSMDDIRDYYGSTEVENNGRIRLEA</sequence>
<protein>
    <submittedName>
        <fullName evidence="3">J domain-containing protein</fullName>
    </submittedName>
</protein>
<evidence type="ECO:0000256" key="1">
    <source>
        <dbReference type="ARBA" id="ARBA00022705"/>
    </source>
</evidence>
<dbReference type="SUPFAM" id="SSF46565">
    <property type="entry name" value="Chaperone J-domain"/>
    <property type="match status" value="1"/>
</dbReference>
<evidence type="ECO:0000313" key="3">
    <source>
        <dbReference type="EMBL" id="MXP76278.1"/>
    </source>
</evidence>
<dbReference type="CDD" id="cd06257">
    <property type="entry name" value="DnaJ"/>
    <property type="match status" value="1"/>
</dbReference>
<reference evidence="3 4" key="1">
    <citation type="submission" date="2019-12" db="EMBL/GenBank/DDBJ databases">
        <title>Sporaefaciens musculi gen. nov., sp. nov., a novel bacterium isolated from the caecum of an obese mouse.</title>
        <authorList>
            <person name="Rasmussen T.S."/>
            <person name="Streidl T."/>
            <person name="Hitch T.C.A."/>
            <person name="Wortmann E."/>
            <person name="Deptula P."/>
            <person name="Hansen M."/>
            <person name="Nielsen D.S."/>
            <person name="Clavel T."/>
            <person name="Vogensen F.K."/>
        </authorList>
    </citation>
    <scope>NUCLEOTIDE SEQUENCE [LARGE SCALE GENOMIC DNA]</scope>
    <source>
        <strain evidence="3 4">WCA-9-b2</strain>
    </source>
</reference>
<evidence type="ECO:0000259" key="2">
    <source>
        <dbReference type="PROSITE" id="PS50076"/>
    </source>
</evidence>
<feature type="domain" description="J" evidence="2">
    <location>
        <begin position="1"/>
        <end position="79"/>
    </location>
</feature>
<organism evidence="3 4">
    <name type="scientific">Sporofaciens musculi</name>
    <dbReference type="NCBI Taxonomy" id="2681861"/>
    <lineage>
        <taxon>Bacteria</taxon>
        <taxon>Bacillati</taxon>
        <taxon>Bacillota</taxon>
        <taxon>Clostridia</taxon>
        <taxon>Lachnospirales</taxon>
        <taxon>Lachnospiraceae</taxon>
        <taxon>Sporofaciens</taxon>
    </lineage>
</organism>
<dbReference type="Gene3D" id="1.10.287.110">
    <property type="entry name" value="DnaJ domain"/>
    <property type="match status" value="1"/>
</dbReference>
<evidence type="ECO:0000313" key="4">
    <source>
        <dbReference type="Proteomes" id="UP000460412"/>
    </source>
</evidence>
<dbReference type="PROSITE" id="PS50076">
    <property type="entry name" value="DNAJ_2"/>
    <property type="match status" value="1"/>
</dbReference>
<dbReference type="RefSeq" id="WP_159751429.1">
    <property type="nucleotide sequence ID" value="NZ_WUQX01000001.1"/>
</dbReference>